<dbReference type="GO" id="GO:0004519">
    <property type="term" value="F:endonuclease activity"/>
    <property type="evidence" value="ECO:0007669"/>
    <property type="project" value="UniProtKB-KW"/>
</dbReference>
<keyword evidence="6" id="KW-0255">Endonuclease</keyword>
<accession>A0A081P4E4</accession>
<gene>
    <name evidence="6" type="ORF">ET33_02265</name>
</gene>
<dbReference type="SMART" id="SM00507">
    <property type="entry name" value="HNHc"/>
    <property type="match status" value="1"/>
</dbReference>
<dbReference type="Gene3D" id="1.10.30.50">
    <property type="match status" value="1"/>
</dbReference>
<evidence type="ECO:0000256" key="3">
    <source>
        <dbReference type="ARBA" id="ARBA00038412"/>
    </source>
</evidence>
<dbReference type="InterPro" id="IPR002711">
    <property type="entry name" value="HNH"/>
</dbReference>
<dbReference type="PANTHER" id="PTHR41286">
    <property type="entry name" value="HNH NUCLEASE YAJD-RELATED"/>
    <property type="match status" value="1"/>
</dbReference>
<dbReference type="Proteomes" id="UP000028123">
    <property type="component" value="Unassembled WGS sequence"/>
</dbReference>
<evidence type="ECO:0000256" key="1">
    <source>
        <dbReference type="ARBA" id="ARBA00022722"/>
    </source>
</evidence>
<dbReference type="GO" id="GO:0008270">
    <property type="term" value="F:zinc ion binding"/>
    <property type="evidence" value="ECO:0007669"/>
    <property type="project" value="InterPro"/>
</dbReference>
<dbReference type="eggNOG" id="COG1403">
    <property type="taxonomic scope" value="Bacteria"/>
</dbReference>
<evidence type="ECO:0000313" key="6">
    <source>
        <dbReference type="EMBL" id="KEQ25567.1"/>
    </source>
</evidence>
<keyword evidence="1" id="KW-0540">Nuclease</keyword>
<keyword evidence="2" id="KW-0378">Hydrolase</keyword>
<dbReference type="EMBL" id="JNVM01000010">
    <property type="protein sequence ID" value="KEQ25567.1"/>
    <property type="molecule type" value="Genomic_DNA"/>
</dbReference>
<reference evidence="6 7" key="1">
    <citation type="submission" date="2014-06" db="EMBL/GenBank/DDBJ databases">
        <title>Draft genome sequence of Paenibacillus sp. MSt1.</title>
        <authorList>
            <person name="Aw Y.K."/>
            <person name="Ong K.S."/>
            <person name="Gan H.M."/>
            <person name="Lee S.M."/>
        </authorList>
    </citation>
    <scope>NUCLEOTIDE SEQUENCE [LARGE SCALE GENOMIC DNA]</scope>
    <source>
        <strain evidence="6 7">MSt1</strain>
    </source>
</reference>
<organism evidence="6 7">
    <name type="scientific">Paenibacillus tyrfis</name>
    <dbReference type="NCBI Taxonomy" id="1501230"/>
    <lineage>
        <taxon>Bacteria</taxon>
        <taxon>Bacillati</taxon>
        <taxon>Bacillota</taxon>
        <taxon>Bacilli</taxon>
        <taxon>Bacillales</taxon>
        <taxon>Paenibacillaceae</taxon>
        <taxon>Paenibacillus</taxon>
    </lineage>
</organism>
<dbReference type="GO" id="GO:0016787">
    <property type="term" value="F:hydrolase activity"/>
    <property type="evidence" value="ECO:0007669"/>
    <property type="project" value="UniProtKB-KW"/>
</dbReference>
<dbReference type="InterPro" id="IPR003615">
    <property type="entry name" value="HNH_nuc"/>
</dbReference>
<dbReference type="GO" id="GO:0003676">
    <property type="term" value="F:nucleic acid binding"/>
    <property type="evidence" value="ECO:0007669"/>
    <property type="project" value="InterPro"/>
</dbReference>
<dbReference type="GO" id="GO:0005829">
    <property type="term" value="C:cytosol"/>
    <property type="evidence" value="ECO:0007669"/>
    <property type="project" value="TreeGrafter"/>
</dbReference>
<dbReference type="OrthoDB" id="962665at2"/>
<protein>
    <recommendedName>
        <fullName evidence="4">Putative HNH nuclease YajD</fullName>
    </recommendedName>
</protein>
<dbReference type="AlphaFoldDB" id="A0A081P4E4"/>
<sequence length="119" mass="13947">MTLRPLKPCSRAGCPELTRERYCTKHKQEVGQQYERRRGSAHARGYDNRWRKYRLQYLAEHPLCVECKKQNRLTAANVVDHIEPHKGDYFLFWNPKNHQGLCDSCHSTKTAREDGGFGN</sequence>
<dbReference type="PANTHER" id="PTHR41286:SF1">
    <property type="entry name" value="HNH NUCLEASE YAJD-RELATED"/>
    <property type="match status" value="1"/>
</dbReference>
<evidence type="ECO:0000313" key="7">
    <source>
        <dbReference type="Proteomes" id="UP000028123"/>
    </source>
</evidence>
<comment type="caution">
    <text evidence="6">The sequence shown here is derived from an EMBL/GenBank/DDBJ whole genome shotgun (WGS) entry which is preliminary data.</text>
</comment>
<name>A0A081P4E4_9BACL</name>
<evidence type="ECO:0000256" key="2">
    <source>
        <dbReference type="ARBA" id="ARBA00022801"/>
    </source>
</evidence>
<feature type="domain" description="HNH nuclease" evidence="5">
    <location>
        <begin position="52"/>
        <end position="107"/>
    </location>
</feature>
<evidence type="ECO:0000256" key="4">
    <source>
        <dbReference type="ARBA" id="ARBA00040194"/>
    </source>
</evidence>
<dbReference type="RefSeq" id="WP_036681838.1">
    <property type="nucleotide sequence ID" value="NZ_JNVM01000010.1"/>
</dbReference>
<comment type="similarity">
    <text evidence="3">Belongs to the HNH nuclease family.</text>
</comment>
<proteinExistence type="inferred from homology"/>
<evidence type="ECO:0000259" key="5">
    <source>
        <dbReference type="SMART" id="SM00507"/>
    </source>
</evidence>
<dbReference type="Pfam" id="PF01844">
    <property type="entry name" value="HNH"/>
    <property type="match status" value="1"/>
</dbReference>
<keyword evidence="7" id="KW-1185">Reference proteome</keyword>